<name>C7YSM1_FUSV7</name>
<keyword evidence="3" id="KW-1185">Reference proteome</keyword>
<dbReference type="VEuPathDB" id="FungiDB:NECHADRAFT_41325"/>
<dbReference type="SMART" id="SM00849">
    <property type="entry name" value="Lactamase_B"/>
    <property type="match status" value="1"/>
</dbReference>
<sequence length="473" mass="52412">MFTSRTREVFLGSASTDFTTYQACEYGPPSCQELIANFASPADFIWARPDLAPVSFSLVLQDGGDSFAATVRGSDVLLLPSVPPLGHKDGAFHDQTLNISVLLDDHTNLPYLIRSYENHGLFGPSTKDLFVSDYVTVNGVKFPRRFQTIYNRKHILTEYSVDRVSVTAITPKRFMGPLGRPLPAQLPRRDISYDFAEIGESHAYYRWTGGYTGSFGNLNVTQPWKDLPGVWLLTVTDAPNYRQLVLELADNVVVLDAPPQQSRLVLRWVREKLNKTVTHVWPTHHHHDHAYGIADYVAAGASVIALHSAMDYYSGIPKGAFMTYSTKNPFILEDGTIEATFIHMGDSLHAADHSYAYISPKCAITDSTTLIFDADNVNTANITNSEQGALLASLNKFAADKVASSATFVPVHGNSIPLSQIINATEYRYPSLRPQDFQYLRPRCAGSNSPELEGTRDGRIYNLLAPLNQKGNM</sequence>
<dbReference type="OrthoDB" id="3481168at2759"/>
<dbReference type="KEGG" id="nhe:NECHADRAFT_41325"/>
<feature type="domain" description="Metallo-beta-lactamase" evidence="1">
    <location>
        <begin position="240"/>
        <end position="412"/>
    </location>
</feature>
<dbReference type="RefSeq" id="XP_003051379.1">
    <property type="nucleotide sequence ID" value="XM_003051333.1"/>
</dbReference>
<dbReference type="AlphaFoldDB" id="C7YSM1"/>
<dbReference type="EMBL" id="GG698899">
    <property type="protein sequence ID" value="EEU45666.1"/>
    <property type="molecule type" value="Genomic_DNA"/>
</dbReference>
<evidence type="ECO:0000259" key="1">
    <source>
        <dbReference type="SMART" id="SM00849"/>
    </source>
</evidence>
<dbReference type="GeneID" id="9666299"/>
<dbReference type="OMA" id="ENHATYG"/>
<dbReference type="HOGENOM" id="CLU_025636_0_0_1"/>
<gene>
    <name evidence="2" type="ORF">NECHADRAFT_41325</name>
</gene>
<dbReference type="InParanoid" id="C7YSM1"/>
<dbReference type="InterPro" id="IPR036866">
    <property type="entry name" value="RibonucZ/Hydroxyglut_hydro"/>
</dbReference>
<reference evidence="2 3" key="1">
    <citation type="journal article" date="2009" name="PLoS Genet.">
        <title>The genome of Nectria haematococca: contribution of supernumerary chromosomes to gene expansion.</title>
        <authorList>
            <person name="Coleman J.J."/>
            <person name="Rounsley S.D."/>
            <person name="Rodriguez-Carres M."/>
            <person name="Kuo A."/>
            <person name="Wasmann C.C."/>
            <person name="Grimwood J."/>
            <person name="Schmutz J."/>
            <person name="Taga M."/>
            <person name="White G.J."/>
            <person name="Zhou S."/>
            <person name="Schwartz D.C."/>
            <person name="Freitag M."/>
            <person name="Ma L.J."/>
            <person name="Danchin E.G."/>
            <person name="Henrissat B."/>
            <person name="Coutinho P.M."/>
            <person name="Nelson D.R."/>
            <person name="Straney D."/>
            <person name="Napoli C.A."/>
            <person name="Barker B.M."/>
            <person name="Gribskov M."/>
            <person name="Rep M."/>
            <person name="Kroken S."/>
            <person name="Molnar I."/>
            <person name="Rensing C."/>
            <person name="Kennell J.C."/>
            <person name="Zamora J."/>
            <person name="Farman M.L."/>
            <person name="Selker E.U."/>
            <person name="Salamov A."/>
            <person name="Shapiro H."/>
            <person name="Pangilinan J."/>
            <person name="Lindquist E."/>
            <person name="Lamers C."/>
            <person name="Grigoriev I.V."/>
            <person name="Geiser D.M."/>
            <person name="Covert S.F."/>
            <person name="Temporini E."/>
            <person name="Vanetten H.D."/>
        </authorList>
    </citation>
    <scope>NUCLEOTIDE SEQUENCE [LARGE SCALE GENOMIC DNA]</scope>
    <source>
        <strain evidence="3">ATCC MYA-4622 / CBS 123669 / FGSC 9596 / NRRL 45880 / 77-13-4</strain>
    </source>
</reference>
<proteinExistence type="predicted"/>
<dbReference type="Proteomes" id="UP000005206">
    <property type="component" value="Chromosome 5"/>
</dbReference>
<dbReference type="InterPro" id="IPR001279">
    <property type="entry name" value="Metallo-B-lactamas"/>
</dbReference>
<dbReference type="SUPFAM" id="SSF56281">
    <property type="entry name" value="Metallo-hydrolase/oxidoreductase"/>
    <property type="match status" value="1"/>
</dbReference>
<organism evidence="2 3">
    <name type="scientific">Fusarium vanettenii (strain ATCC MYA-4622 / CBS 123669 / FGSC 9596 / NRRL 45880 / 77-13-4)</name>
    <name type="common">Fusarium solani subsp. pisi</name>
    <dbReference type="NCBI Taxonomy" id="660122"/>
    <lineage>
        <taxon>Eukaryota</taxon>
        <taxon>Fungi</taxon>
        <taxon>Dikarya</taxon>
        <taxon>Ascomycota</taxon>
        <taxon>Pezizomycotina</taxon>
        <taxon>Sordariomycetes</taxon>
        <taxon>Hypocreomycetidae</taxon>
        <taxon>Hypocreales</taxon>
        <taxon>Nectriaceae</taxon>
        <taxon>Fusarium</taxon>
        <taxon>Fusarium solani species complex</taxon>
        <taxon>Fusarium vanettenii</taxon>
    </lineage>
</organism>
<evidence type="ECO:0000313" key="3">
    <source>
        <dbReference type="Proteomes" id="UP000005206"/>
    </source>
</evidence>
<accession>C7YSM1</accession>
<protein>
    <recommendedName>
        <fullName evidence="1">Metallo-beta-lactamase domain-containing protein</fullName>
    </recommendedName>
</protein>
<dbReference type="Gene3D" id="3.60.15.10">
    <property type="entry name" value="Ribonuclease Z/Hydroxyacylglutathione hydrolase-like"/>
    <property type="match status" value="1"/>
</dbReference>
<evidence type="ECO:0000313" key="2">
    <source>
        <dbReference type="EMBL" id="EEU45666.1"/>
    </source>
</evidence>
<dbReference type="eggNOG" id="ENOG502SX07">
    <property type="taxonomic scope" value="Eukaryota"/>
</dbReference>